<proteinExistence type="predicted"/>
<evidence type="ECO:0000313" key="2">
    <source>
        <dbReference type="EMBL" id="QCD94508.1"/>
    </source>
</evidence>
<feature type="region of interest" description="Disordered" evidence="1">
    <location>
        <begin position="1"/>
        <end position="37"/>
    </location>
</feature>
<evidence type="ECO:0000256" key="1">
    <source>
        <dbReference type="SAM" id="MobiDB-lite"/>
    </source>
</evidence>
<dbReference type="AlphaFoldDB" id="A0A4D6M1N0"/>
<accession>A0A4D6M1N0</accession>
<protein>
    <submittedName>
        <fullName evidence="2">Uncharacterized protein</fullName>
    </submittedName>
</protein>
<dbReference type="Proteomes" id="UP000501690">
    <property type="component" value="Linkage Group LG5"/>
</dbReference>
<keyword evidence="3" id="KW-1185">Reference proteome</keyword>
<reference evidence="2 3" key="1">
    <citation type="submission" date="2019-04" db="EMBL/GenBank/DDBJ databases">
        <title>An improved genome assembly and genetic linkage map for asparagus bean, Vigna unguiculata ssp. sesquipedialis.</title>
        <authorList>
            <person name="Xia Q."/>
            <person name="Zhang R."/>
            <person name="Dong Y."/>
        </authorList>
    </citation>
    <scope>NUCLEOTIDE SEQUENCE [LARGE SCALE GENOMIC DNA]</scope>
    <source>
        <tissue evidence="2">Leaf</tissue>
    </source>
</reference>
<name>A0A4D6M1N0_VIGUN</name>
<dbReference type="EMBL" id="CP039349">
    <property type="protein sequence ID" value="QCD94508.1"/>
    <property type="molecule type" value="Genomic_DNA"/>
</dbReference>
<gene>
    <name evidence="2" type="ORF">DEO72_LG5g2592</name>
</gene>
<sequence>MRFLLPTPAKPPPSSIPASGGLKPRQRGQREPPRVSRWPFLSRRKLAAGGACIYSLRCDVGTLGCRVLPPPPETPGTTPLELALLTAASQS</sequence>
<organism evidence="2 3">
    <name type="scientific">Vigna unguiculata</name>
    <name type="common">Cowpea</name>
    <dbReference type="NCBI Taxonomy" id="3917"/>
    <lineage>
        <taxon>Eukaryota</taxon>
        <taxon>Viridiplantae</taxon>
        <taxon>Streptophyta</taxon>
        <taxon>Embryophyta</taxon>
        <taxon>Tracheophyta</taxon>
        <taxon>Spermatophyta</taxon>
        <taxon>Magnoliopsida</taxon>
        <taxon>eudicotyledons</taxon>
        <taxon>Gunneridae</taxon>
        <taxon>Pentapetalae</taxon>
        <taxon>rosids</taxon>
        <taxon>fabids</taxon>
        <taxon>Fabales</taxon>
        <taxon>Fabaceae</taxon>
        <taxon>Papilionoideae</taxon>
        <taxon>50 kb inversion clade</taxon>
        <taxon>NPAAA clade</taxon>
        <taxon>indigoferoid/millettioid clade</taxon>
        <taxon>Phaseoleae</taxon>
        <taxon>Vigna</taxon>
    </lineage>
</organism>
<evidence type="ECO:0000313" key="3">
    <source>
        <dbReference type="Proteomes" id="UP000501690"/>
    </source>
</evidence>